<keyword evidence="4" id="KW-0325">Glycoprotein</keyword>
<feature type="domain" description="Pentraxin (PTX)" evidence="7">
    <location>
        <begin position="45"/>
        <end position="247"/>
    </location>
</feature>
<reference evidence="8 9" key="1">
    <citation type="submission" date="2022-05" db="EMBL/GenBank/DDBJ databases">
        <authorList>
            <consortium name="Genoscope - CEA"/>
            <person name="William W."/>
        </authorList>
    </citation>
    <scope>NUCLEOTIDE SEQUENCE [LARGE SCALE GENOMIC DNA]</scope>
</reference>
<keyword evidence="2 6" id="KW-0106">Calcium</keyword>
<evidence type="ECO:0000256" key="4">
    <source>
        <dbReference type="ARBA" id="ARBA00023180"/>
    </source>
</evidence>
<comment type="caution">
    <text evidence="8">The sequence shown here is derived from an EMBL/GenBank/DDBJ whole genome shotgun (WGS) entry which is preliminary data.</text>
</comment>
<dbReference type="Pfam" id="PF00354">
    <property type="entry name" value="Pentaxin"/>
    <property type="match status" value="1"/>
</dbReference>
<feature type="chain" id="PRO_5043092515" description="Pentraxin family member" evidence="6">
    <location>
        <begin position="27"/>
        <end position="247"/>
    </location>
</feature>
<evidence type="ECO:0000256" key="6">
    <source>
        <dbReference type="RuleBase" id="RU362112"/>
    </source>
</evidence>
<keyword evidence="6" id="KW-0732">Signal</keyword>
<dbReference type="InterPro" id="IPR001759">
    <property type="entry name" value="PTX_dom"/>
</dbReference>
<dbReference type="InterPro" id="IPR013320">
    <property type="entry name" value="ConA-like_dom_sf"/>
</dbReference>
<feature type="signal peptide" evidence="6">
    <location>
        <begin position="1"/>
        <end position="26"/>
    </location>
</feature>
<comment type="subcellular location">
    <subcellularLocation>
        <location evidence="6">Secreted</location>
    </subcellularLocation>
</comment>
<dbReference type="SUPFAM" id="SSF49899">
    <property type="entry name" value="Concanavalin A-like lectins/glucanases"/>
    <property type="match status" value="1"/>
</dbReference>
<protein>
    <recommendedName>
        <fullName evidence="6">Pentraxin family member</fullName>
    </recommendedName>
</protein>
<name>A0AAU9W590_9CNID</name>
<dbReference type="PROSITE" id="PS51828">
    <property type="entry name" value="PTX_2"/>
    <property type="match status" value="1"/>
</dbReference>
<organism evidence="8 9">
    <name type="scientific">Pocillopora meandrina</name>
    <dbReference type="NCBI Taxonomy" id="46732"/>
    <lineage>
        <taxon>Eukaryota</taxon>
        <taxon>Metazoa</taxon>
        <taxon>Cnidaria</taxon>
        <taxon>Anthozoa</taxon>
        <taxon>Hexacorallia</taxon>
        <taxon>Scleractinia</taxon>
        <taxon>Astrocoeniina</taxon>
        <taxon>Pocilloporidae</taxon>
        <taxon>Pocillopora</taxon>
    </lineage>
</organism>
<evidence type="ECO:0000256" key="2">
    <source>
        <dbReference type="ARBA" id="ARBA00022837"/>
    </source>
</evidence>
<keyword evidence="3" id="KW-1015">Disulfide bond</keyword>
<evidence type="ECO:0000256" key="1">
    <source>
        <dbReference type="ARBA" id="ARBA00022723"/>
    </source>
</evidence>
<dbReference type="GO" id="GO:0005576">
    <property type="term" value="C:extracellular region"/>
    <property type="evidence" value="ECO:0007669"/>
    <property type="project" value="UniProtKB-SubCell"/>
</dbReference>
<dbReference type="AlphaFoldDB" id="A0AAU9W590"/>
<evidence type="ECO:0000256" key="5">
    <source>
        <dbReference type="PROSITE-ProRule" id="PRU01172"/>
    </source>
</evidence>
<dbReference type="InterPro" id="IPR051360">
    <property type="entry name" value="Neuronal_Pentraxin_Related"/>
</dbReference>
<dbReference type="PANTHER" id="PTHR19277">
    <property type="entry name" value="PENTRAXIN"/>
    <property type="match status" value="1"/>
</dbReference>
<proteinExistence type="inferred from homology"/>
<evidence type="ECO:0000313" key="9">
    <source>
        <dbReference type="Proteomes" id="UP001159428"/>
    </source>
</evidence>
<comment type="caution">
    <text evidence="5">Lacks conserved residue(s) required for the propagation of feature annotation.</text>
</comment>
<dbReference type="Gene3D" id="2.60.120.200">
    <property type="match status" value="1"/>
</dbReference>
<comment type="similarity">
    <text evidence="6">Belongs to the pentraxin family.</text>
</comment>
<dbReference type="PRINTS" id="PR00895">
    <property type="entry name" value="PENTAXIN"/>
</dbReference>
<dbReference type="SMART" id="SM00159">
    <property type="entry name" value="PTX"/>
    <property type="match status" value="1"/>
</dbReference>
<comment type="subunit">
    <text evidence="6">Homopentamer. Pentaxin (or pentraxin) have a discoid arrangement of 5 non-covalently bound subunits.</text>
</comment>
<keyword evidence="1 6" id="KW-0479">Metal-binding</keyword>
<dbReference type="EMBL" id="CALNXJ010000008">
    <property type="protein sequence ID" value="CAH3046503.1"/>
    <property type="molecule type" value="Genomic_DNA"/>
</dbReference>
<evidence type="ECO:0000313" key="8">
    <source>
        <dbReference type="EMBL" id="CAH3046503.1"/>
    </source>
</evidence>
<dbReference type="GO" id="GO:0046872">
    <property type="term" value="F:metal ion binding"/>
    <property type="evidence" value="ECO:0007669"/>
    <property type="project" value="UniProtKB-KW"/>
</dbReference>
<dbReference type="Proteomes" id="UP001159428">
    <property type="component" value="Unassembled WGS sequence"/>
</dbReference>
<sequence length="247" mass="27313">MLNREEMNSLWITTWLLAGVFVSALATEDRKLEKRQADECDPSKTDKVMVLPGPITDYAMKENAIVYNLDAITVCMIANWNTHHVETHENQHVFSYAVPGSDNELTLLTSPTSRVLLHGVGRDGNRGLPSDGNFHHFCFTWSNTNGDYQFWIDGEVVGKGSGLEKGGMIKKGGTVVVGQDQDKVGGDFDPEQSWIGEVSGMNVWGVVLSESDIVAEYHDCHVFSGSVVRWSQLYACESLHGDVSVYP</sequence>
<comment type="cofactor">
    <cofactor evidence="6">
        <name>Ca(2+)</name>
        <dbReference type="ChEBI" id="CHEBI:29108"/>
    </cofactor>
    <text evidence="6">Binds 2 calcium ions per subunit.</text>
</comment>
<dbReference type="PANTHER" id="PTHR19277:SF161">
    <property type="entry name" value="LAMININ G DOMAIN-CONTAINING PROTEIN"/>
    <property type="match status" value="1"/>
</dbReference>
<gene>
    <name evidence="8" type="ORF">PMEA_00033294</name>
</gene>
<accession>A0AAU9W590</accession>
<evidence type="ECO:0000259" key="7">
    <source>
        <dbReference type="PROSITE" id="PS51828"/>
    </source>
</evidence>
<keyword evidence="9" id="KW-1185">Reference proteome</keyword>
<evidence type="ECO:0000256" key="3">
    <source>
        <dbReference type="ARBA" id="ARBA00023157"/>
    </source>
</evidence>